<organism evidence="1 2">
    <name type="scientific">Mycobacterium simulans</name>
    <dbReference type="NCBI Taxonomy" id="627089"/>
    <lineage>
        <taxon>Bacteria</taxon>
        <taxon>Bacillati</taxon>
        <taxon>Actinomycetota</taxon>
        <taxon>Actinomycetes</taxon>
        <taxon>Mycobacteriales</taxon>
        <taxon>Mycobacteriaceae</taxon>
        <taxon>Mycobacterium</taxon>
    </lineage>
</organism>
<proteinExistence type="predicted"/>
<dbReference type="AlphaFoldDB" id="A0A7Z7II63"/>
<gene>
    <name evidence="1" type="ORF">MSIMFB_01492</name>
</gene>
<dbReference type="Proteomes" id="UP000554965">
    <property type="component" value="Unassembled WGS sequence"/>
</dbReference>
<dbReference type="RefSeq" id="WP_260861328.1">
    <property type="nucleotide sequence ID" value="NZ_OCTY01000002.1"/>
</dbReference>
<reference evidence="1 2" key="1">
    <citation type="submission" date="2017-10" db="EMBL/GenBank/DDBJ databases">
        <authorList>
            <consortium name="Urmite Genomes"/>
        </authorList>
    </citation>
    <scope>NUCLEOTIDE SEQUENCE [LARGE SCALE GENOMIC DNA]</scope>
    <source>
        <strain evidence="1 2">FB-527</strain>
    </source>
</reference>
<comment type="caution">
    <text evidence="1">The sequence shown here is derived from an EMBL/GenBank/DDBJ whole genome shotgun (WGS) entry which is preliminary data.</text>
</comment>
<name>A0A7Z7II63_9MYCO</name>
<keyword evidence="2" id="KW-1185">Reference proteome</keyword>
<protein>
    <submittedName>
        <fullName evidence="1">Uncharacterized protein</fullName>
    </submittedName>
</protein>
<sequence>MDVGAAPALPQTCRPTAWLWPGQLIYAGPAFDLAPHSGSVWCVAVGIDRPLRVRVAATEIVAASVLIPPRTMYHLANAGERIVACYLDPASPRAESFRQAFTKWYGELGYHHCDEEHLIAESSALIGADGDDQRSAGLTWSHRALGARLMPALPRRPVGFPKIRPRRSHRVNWPPSRGCPNPDSCTCSVARSARVCGAIACGYA</sequence>
<evidence type="ECO:0000313" key="2">
    <source>
        <dbReference type="Proteomes" id="UP000554965"/>
    </source>
</evidence>
<dbReference type="EMBL" id="OCTY01000002">
    <property type="protein sequence ID" value="SOJ53994.1"/>
    <property type="molecule type" value="Genomic_DNA"/>
</dbReference>
<accession>A0A7Z7II63</accession>
<evidence type="ECO:0000313" key="1">
    <source>
        <dbReference type="EMBL" id="SOJ53994.1"/>
    </source>
</evidence>